<comment type="caution">
    <text evidence="2">The sequence shown here is derived from an EMBL/GenBank/DDBJ whole genome shotgun (WGS) entry which is preliminary data.</text>
</comment>
<reference evidence="2" key="1">
    <citation type="submission" date="2013-08" db="EMBL/GenBank/DDBJ databases">
        <authorList>
            <person name="Mendez C."/>
            <person name="Richter M."/>
            <person name="Ferrer M."/>
            <person name="Sanchez J."/>
        </authorList>
    </citation>
    <scope>NUCLEOTIDE SEQUENCE</scope>
</reference>
<protein>
    <submittedName>
        <fullName evidence="2">Methyltransferase, CheR</fullName>
    </submittedName>
</protein>
<dbReference type="SUPFAM" id="SSF53335">
    <property type="entry name" value="S-adenosyl-L-methionine-dependent methyltransferases"/>
    <property type="match status" value="1"/>
</dbReference>
<organism evidence="2">
    <name type="scientific">mine drainage metagenome</name>
    <dbReference type="NCBI Taxonomy" id="410659"/>
    <lineage>
        <taxon>unclassified sequences</taxon>
        <taxon>metagenomes</taxon>
        <taxon>ecological metagenomes</taxon>
    </lineage>
</organism>
<keyword evidence="2" id="KW-0489">Methyltransferase</keyword>
<evidence type="ECO:0000313" key="2">
    <source>
        <dbReference type="EMBL" id="EQD35907.1"/>
    </source>
</evidence>
<dbReference type="PANTHER" id="PTHR24422">
    <property type="entry name" value="CHEMOTAXIS PROTEIN METHYLTRANSFERASE"/>
    <property type="match status" value="1"/>
</dbReference>
<dbReference type="InterPro" id="IPR050903">
    <property type="entry name" value="Bact_Chemotaxis_MeTrfase"/>
</dbReference>
<dbReference type="AlphaFoldDB" id="T0YVD1"/>
<name>T0YVD1_9ZZZZ</name>
<dbReference type="InterPro" id="IPR022642">
    <property type="entry name" value="CheR_C"/>
</dbReference>
<dbReference type="InterPro" id="IPR029063">
    <property type="entry name" value="SAM-dependent_MTases_sf"/>
</dbReference>
<proteinExistence type="predicted"/>
<evidence type="ECO:0000259" key="1">
    <source>
        <dbReference type="PROSITE" id="PS50123"/>
    </source>
</evidence>
<dbReference type="GO" id="GO:0008757">
    <property type="term" value="F:S-adenosylmethionine-dependent methyltransferase activity"/>
    <property type="evidence" value="ECO:0007669"/>
    <property type="project" value="InterPro"/>
</dbReference>
<feature type="domain" description="CheR-type methyltransferase" evidence="1">
    <location>
        <begin position="1"/>
        <end position="123"/>
    </location>
</feature>
<sequence>MLLSNLNDLSDYAGLLEENDGELEALFSDILLDVTSFFRNPLVFKKLSESVLPRLLTDRTGEMIRIWVVGCSTGQEAISLSILLTEFCEEHSLPAHFQIFATDLNDDLLRMARVGLYEDRLMEGFLRREKP</sequence>
<dbReference type="InterPro" id="IPR000780">
    <property type="entry name" value="CheR_MeTrfase"/>
</dbReference>
<gene>
    <name evidence="2" type="ORF">B1A_18065</name>
</gene>
<reference evidence="2" key="2">
    <citation type="journal article" date="2014" name="ISME J.">
        <title>Microbial stratification in low pH oxic and suboxic macroscopic growths along an acid mine drainage.</title>
        <authorList>
            <person name="Mendez-Garcia C."/>
            <person name="Mesa V."/>
            <person name="Sprenger R.R."/>
            <person name="Richter M."/>
            <person name="Diez M.S."/>
            <person name="Solano J."/>
            <person name="Bargiela R."/>
            <person name="Golyshina O.V."/>
            <person name="Manteca A."/>
            <person name="Ramos J.L."/>
            <person name="Gallego J.R."/>
            <person name="Llorente I."/>
            <person name="Martins Dos Santos V.A."/>
            <person name="Jensen O.N."/>
            <person name="Pelaez A.I."/>
            <person name="Sanchez J."/>
            <person name="Ferrer M."/>
        </authorList>
    </citation>
    <scope>NUCLEOTIDE SEQUENCE</scope>
</reference>
<dbReference type="EMBL" id="AUZX01013311">
    <property type="protein sequence ID" value="EQD35907.1"/>
    <property type="molecule type" value="Genomic_DNA"/>
</dbReference>
<accession>T0YVD1</accession>
<dbReference type="Pfam" id="PF01739">
    <property type="entry name" value="CheR"/>
    <property type="match status" value="1"/>
</dbReference>
<dbReference type="PROSITE" id="PS50123">
    <property type="entry name" value="CHER"/>
    <property type="match status" value="1"/>
</dbReference>
<feature type="non-terminal residue" evidence="2">
    <location>
        <position position="131"/>
    </location>
</feature>
<dbReference type="GO" id="GO:0032259">
    <property type="term" value="P:methylation"/>
    <property type="evidence" value="ECO:0007669"/>
    <property type="project" value="UniProtKB-KW"/>
</dbReference>
<dbReference type="PRINTS" id="PR00996">
    <property type="entry name" value="CHERMTFRASE"/>
</dbReference>
<dbReference type="Gene3D" id="3.40.50.150">
    <property type="entry name" value="Vaccinia Virus protein VP39"/>
    <property type="match status" value="1"/>
</dbReference>
<keyword evidence="2" id="KW-0808">Transferase</keyword>